<dbReference type="SUPFAM" id="SSF109640">
    <property type="entry name" value="KRAB domain (Kruppel-associated box)"/>
    <property type="match status" value="1"/>
</dbReference>
<evidence type="ECO:0000259" key="13">
    <source>
        <dbReference type="PROSITE" id="PS50805"/>
    </source>
</evidence>
<dbReference type="SMART" id="SM00355">
    <property type="entry name" value="ZnF_C2H2"/>
    <property type="match status" value="3"/>
</dbReference>
<proteinExistence type="inferred from homology"/>
<comment type="caution">
    <text evidence="14">The sequence shown here is derived from an EMBL/GenBank/DDBJ whole genome shotgun (WGS) entry which is preliminary data.</text>
</comment>
<dbReference type="PROSITE" id="PS50157">
    <property type="entry name" value="ZINC_FINGER_C2H2_2"/>
    <property type="match status" value="3"/>
</dbReference>
<keyword evidence="4" id="KW-0677">Repeat</keyword>
<dbReference type="SUPFAM" id="SSF57667">
    <property type="entry name" value="beta-beta-alpha zinc fingers"/>
    <property type="match status" value="2"/>
</dbReference>
<dbReference type="InterPro" id="IPR036051">
    <property type="entry name" value="KRAB_dom_sf"/>
</dbReference>
<evidence type="ECO:0000313" key="14">
    <source>
        <dbReference type="EMBL" id="KAJ1121716.1"/>
    </source>
</evidence>
<evidence type="ECO:0000259" key="12">
    <source>
        <dbReference type="PROSITE" id="PS50157"/>
    </source>
</evidence>
<evidence type="ECO:0000256" key="7">
    <source>
        <dbReference type="ARBA" id="ARBA00023015"/>
    </source>
</evidence>
<dbReference type="Gene3D" id="3.30.160.60">
    <property type="entry name" value="Classic Zinc Finger"/>
    <property type="match status" value="3"/>
</dbReference>
<comment type="subcellular location">
    <subcellularLocation>
        <location evidence="1">Nucleus</location>
    </subcellularLocation>
</comment>
<dbReference type="InterPro" id="IPR013087">
    <property type="entry name" value="Znf_C2H2_type"/>
</dbReference>
<dbReference type="GO" id="GO:0005634">
    <property type="term" value="C:nucleus"/>
    <property type="evidence" value="ECO:0007669"/>
    <property type="project" value="UniProtKB-SubCell"/>
</dbReference>
<organism evidence="14 15">
    <name type="scientific">Pleurodeles waltl</name>
    <name type="common">Iberian ribbed newt</name>
    <dbReference type="NCBI Taxonomy" id="8319"/>
    <lineage>
        <taxon>Eukaryota</taxon>
        <taxon>Metazoa</taxon>
        <taxon>Chordata</taxon>
        <taxon>Craniata</taxon>
        <taxon>Vertebrata</taxon>
        <taxon>Euteleostomi</taxon>
        <taxon>Amphibia</taxon>
        <taxon>Batrachia</taxon>
        <taxon>Caudata</taxon>
        <taxon>Salamandroidea</taxon>
        <taxon>Salamandridae</taxon>
        <taxon>Pleurodelinae</taxon>
        <taxon>Pleurodeles</taxon>
    </lineage>
</organism>
<dbReference type="InterPro" id="IPR036236">
    <property type="entry name" value="Znf_C2H2_sf"/>
</dbReference>
<dbReference type="PANTHER" id="PTHR24381:SF269">
    <property type="entry name" value="ZINC FINGER PROTEIN 398"/>
    <property type="match status" value="1"/>
</dbReference>
<comment type="similarity">
    <text evidence="2">Belongs to the krueppel C2H2-type zinc-finger protein family.</text>
</comment>
<reference evidence="14" key="1">
    <citation type="journal article" date="2022" name="bioRxiv">
        <title>Sequencing and chromosome-scale assembly of the giantPleurodeles waltlgenome.</title>
        <authorList>
            <person name="Brown T."/>
            <person name="Elewa A."/>
            <person name="Iarovenko S."/>
            <person name="Subramanian E."/>
            <person name="Araus A.J."/>
            <person name="Petzold A."/>
            <person name="Susuki M."/>
            <person name="Suzuki K.-i.T."/>
            <person name="Hayashi T."/>
            <person name="Toyoda A."/>
            <person name="Oliveira C."/>
            <person name="Osipova E."/>
            <person name="Leigh N.D."/>
            <person name="Simon A."/>
            <person name="Yun M.H."/>
        </authorList>
    </citation>
    <scope>NUCLEOTIDE SEQUENCE</scope>
    <source>
        <strain evidence="14">20211129_DDA</strain>
        <tissue evidence="14">Liver</tissue>
    </source>
</reference>
<evidence type="ECO:0000256" key="5">
    <source>
        <dbReference type="ARBA" id="ARBA00022771"/>
    </source>
</evidence>
<gene>
    <name evidence="14" type="ORF">NDU88_000235</name>
</gene>
<dbReference type="CDD" id="cd07765">
    <property type="entry name" value="KRAB_A-box"/>
    <property type="match status" value="1"/>
</dbReference>
<dbReference type="FunFam" id="3.30.160.60:FF:000706">
    <property type="entry name" value="Zinc finger protein"/>
    <property type="match status" value="1"/>
</dbReference>
<feature type="domain" description="C2H2-type" evidence="12">
    <location>
        <begin position="378"/>
        <end position="404"/>
    </location>
</feature>
<keyword evidence="3" id="KW-0479">Metal-binding</keyword>
<dbReference type="GO" id="GO:0000981">
    <property type="term" value="F:DNA-binding transcription factor activity, RNA polymerase II-specific"/>
    <property type="evidence" value="ECO:0007669"/>
    <property type="project" value="TreeGrafter"/>
</dbReference>
<protein>
    <submittedName>
        <fullName evidence="14">Uncharacterized protein</fullName>
    </submittedName>
</protein>
<dbReference type="PANTHER" id="PTHR24381">
    <property type="entry name" value="ZINC FINGER PROTEIN"/>
    <property type="match status" value="1"/>
</dbReference>
<dbReference type="Gene3D" id="6.10.140.140">
    <property type="match status" value="1"/>
</dbReference>
<dbReference type="PROSITE" id="PS50805">
    <property type="entry name" value="KRAB"/>
    <property type="match status" value="1"/>
</dbReference>
<dbReference type="GO" id="GO:0008270">
    <property type="term" value="F:zinc ion binding"/>
    <property type="evidence" value="ECO:0007669"/>
    <property type="project" value="UniProtKB-KW"/>
</dbReference>
<evidence type="ECO:0000256" key="6">
    <source>
        <dbReference type="ARBA" id="ARBA00022833"/>
    </source>
</evidence>
<dbReference type="Pfam" id="PF00096">
    <property type="entry name" value="zf-C2H2"/>
    <property type="match status" value="3"/>
</dbReference>
<keyword evidence="6" id="KW-0862">Zinc</keyword>
<evidence type="ECO:0000313" key="15">
    <source>
        <dbReference type="Proteomes" id="UP001066276"/>
    </source>
</evidence>
<keyword evidence="5 11" id="KW-0863">Zinc-finger</keyword>
<dbReference type="FunFam" id="3.30.160.60:FF:000303">
    <property type="entry name" value="Zinc finger protein 41"/>
    <property type="match status" value="1"/>
</dbReference>
<evidence type="ECO:0000256" key="10">
    <source>
        <dbReference type="ARBA" id="ARBA00023242"/>
    </source>
</evidence>
<keyword evidence="15" id="KW-1185">Reference proteome</keyword>
<sequence length="404" mass="46347">MSPRDSEEEQVRFQDVAICFSEEEWKVLQEWQKDFYKNVMNEIHQALLLLGYQIVNAGTWLRIYKDKDAPLRDPQTAERAAPPDSLSSPAAVTPDILFRITSVEETDCGSQSRPKEIGLRNSCFPVVTAAFSLTPEEELELYPAEASSSAPERVVSPEVVLVNSNGDEKLYIADDQDCEIIESMSDTAGDRSMNIQQRVGVTTHCTKTTAIYRPTSEDKTVYAFKSSHKGPNFINQHRLESYQKINGEKRTECESGFSHTKYFSVNQEKAKERIFPKFNEHVSDLWHSPFLRGNIKEHQPLYTCNECDKSFSLKSELSKHVETHPAEITYAILDYEEDLVQNAHANEKPFPCTICHKSFSRKDYLCGHIRTHTGERPHICADCGKNFTWRSHLTRHRKNKHCKH</sequence>
<dbReference type="SMART" id="SM00349">
    <property type="entry name" value="KRAB"/>
    <property type="match status" value="1"/>
</dbReference>
<dbReference type="AlphaFoldDB" id="A0AAV7P0A4"/>
<evidence type="ECO:0000256" key="2">
    <source>
        <dbReference type="ARBA" id="ARBA00006991"/>
    </source>
</evidence>
<dbReference type="Pfam" id="PF01352">
    <property type="entry name" value="KRAB"/>
    <property type="match status" value="1"/>
</dbReference>
<evidence type="ECO:0000256" key="3">
    <source>
        <dbReference type="ARBA" id="ARBA00022723"/>
    </source>
</evidence>
<dbReference type="InterPro" id="IPR001909">
    <property type="entry name" value="KRAB"/>
</dbReference>
<name>A0AAV7P0A4_PLEWA</name>
<dbReference type="GO" id="GO:0000977">
    <property type="term" value="F:RNA polymerase II transcription regulatory region sequence-specific DNA binding"/>
    <property type="evidence" value="ECO:0007669"/>
    <property type="project" value="TreeGrafter"/>
</dbReference>
<evidence type="ECO:0000256" key="9">
    <source>
        <dbReference type="ARBA" id="ARBA00023163"/>
    </source>
</evidence>
<evidence type="ECO:0000256" key="1">
    <source>
        <dbReference type="ARBA" id="ARBA00004123"/>
    </source>
</evidence>
<evidence type="ECO:0000256" key="4">
    <source>
        <dbReference type="ARBA" id="ARBA00022737"/>
    </source>
</evidence>
<dbReference type="FunFam" id="3.30.160.60:FF:000862">
    <property type="entry name" value="zinc finger protein 697"/>
    <property type="match status" value="1"/>
</dbReference>
<dbReference type="Proteomes" id="UP001066276">
    <property type="component" value="Chromosome 7"/>
</dbReference>
<dbReference type="EMBL" id="JANPWB010000011">
    <property type="protein sequence ID" value="KAJ1121716.1"/>
    <property type="molecule type" value="Genomic_DNA"/>
</dbReference>
<accession>A0AAV7P0A4</accession>
<keyword evidence="7" id="KW-0805">Transcription regulation</keyword>
<evidence type="ECO:0000256" key="8">
    <source>
        <dbReference type="ARBA" id="ARBA00023125"/>
    </source>
</evidence>
<dbReference type="PROSITE" id="PS00028">
    <property type="entry name" value="ZINC_FINGER_C2H2_1"/>
    <property type="match status" value="3"/>
</dbReference>
<feature type="domain" description="C2H2-type" evidence="12">
    <location>
        <begin position="350"/>
        <end position="377"/>
    </location>
</feature>
<keyword evidence="8" id="KW-0238">DNA-binding</keyword>
<keyword evidence="10" id="KW-0539">Nucleus</keyword>
<feature type="domain" description="KRAB" evidence="13">
    <location>
        <begin position="11"/>
        <end position="82"/>
    </location>
</feature>
<evidence type="ECO:0000256" key="11">
    <source>
        <dbReference type="PROSITE-ProRule" id="PRU00042"/>
    </source>
</evidence>
<feature type="domain" description="C2H2-type" evidence="12">
    <location>
        <begin position="302"/>
        <end position="329"/>
    </location>
</feature>
<keyword evidence="9" id="KW-0804">Transcription</keyword>